<dbReference type="EMBL" id="VUJU01003761">
    <property type="protein sequence ID" value="KAF0756772.1"/>
    <property type="molecule type" value="Genomic_DNA"/>
</dbReference>
<gene>
    <name evidence="17" type="ORF">FWK35_00023252</name>
</gene>
<keyword evidence="12" id="KW-0325">Glycoprotein</keyword>
<evidence type="ECO:0000256" key="7">
    <source>
        <dbReference type="ARBA" id="ARBA00022970"/>
    </source>
</evidence>
<evidence type="ECO:0000313" key="18">
    <source>
        <dbReference type="Proteomes" id="UP000478052"/>
    </source>
</evidence>
<evidence type="ECO:0000256" key="4">
    <source>
        <dbReference type="ARBA" id="ARBA00022692"/>
    </source>
</evidence>
<dbReference type="GO" id="GO:0031902">
    <property type="term" value="C:late endosome membrane"/>
    <property type="evidence" value="ECO:0007669"/>
    <property type="project" value="UniProtKB-SubCell"/>
</dbReference>
<keyword evidence="3" id="KW-0813">Transport</keyword>
<feature type="transmembrane region" description="Helical" evidence="15">
    <location>
        <begin position="379"/>
        <end position="400"/>
    </location>
</feature>
<keyword evidence="8 15" id="KW-1133">Transmembrane helix</keyword>
<dbReference type="GO" id="GO:0005765">
    <property type="term" value="C:lysosomal membrane"/>
    <property type="evidence" value="ECO:0007669"/>
    <property type="project" value="UniProtKB-SubCell"/>
</dbReference>
<feature type="transmembrane region" description="Helical" evidence="15">
    <location>
        <begin position="730"/>
        <end position="754"/>
    </location>
</feature>
<evidence type="ECO:0000256" key="3">
    <source>
        <dbReference type="ARBA" id="ARBA00022448"/>
    </source>
</evidence>
<evidence type="ECO:0000256" key="12">
    <source>
        <dbReference type="ARBA" id="ARBA00023180"/>
    </source>
</evidence>
<keyword evidence="10 15" id="KW-0472">Membrane</keyword>
<keyword evidence="9" id="KW-0915">Sodium</keyword>
<dbReference type="AlphaFoldDB" id="A0A6G0YIW8"/>
<sequence length="848" mass="97188">MGRVSKKSFKRSTRPRAKSMITDCEIQPLLNSDLSRTSIADNGFIFKYDSENSDLENNKTPATPSKANELLYPYYLRYARHSDTLLNTCSKSFSLDYDILNRPKFYRKLQPYIPLGDTITNEPYTQNSIITIFAIWNTIMGTSLLAMPWSVERAGLVMGLFLMFVIAALCLYTSNRILKVQVLHGNDTGEVAQLSKNLLGPWAEVIAKLFSFIILLGANIVYWILMSNFLYYSVGYVHDLLFADENTRAFEFNTTNLICPNNADYTNATSNTTRPLTFYERIWDLNTTVPIFLVVIVAPLLNFRSATFFTKFNSLGQFTVISKLTAYFEIGERKFAVVGTLAVLYLFIFVIIKSYSWGINMSAPTIGGLTDYSEFYKNTFPATSGMLTLSMFIHNIIITIMRNNENQKHNARVHYRDQNKFPVVFKKLEKNNKKATEKREFLRKTSFRVLNTVAIFFELIEHGWPNFGGKRKYGMKKWLCTKKTCYASILTNGEYVHETINENSQQSIKRQVLPEACKRKSNDTICVRLIKIIRTELMGNDHSEIKHRNVRSIRKAMYDKRRKNYPAFPKSLNESIKQLKAIENDDIIQFQGKQFVFIPGNKSFICATTEQNLNFMTSTSEFFADGTFNYAPKLFTQLYTINGYKNAFYVPVNFLNNFPRTDVFSIIARVFLFFQLLTVYPLISYMLRVQVFAALELSIYPSVLHVIALNCFVIFICILFAIFMPHIGTVIRFSGAICGFVYIYTLPTMLHLASQRRRNLLTFGSVIFHVSISLIGLANLVAQFFRFSISTPLQVDSDMQVILSTSILDSERSEECIDFTMIITSRNNAPISNFGGGFRCKSEYLGAL</sequence>
<keyword evidence="5" id="KW-0479">Metal-binding</keyword>
<comment type="subcellular location">
    <subcellularLocation>
        <location evidence="1">Late endosome membrane</location>
        <topology evidence="1">Multi-pass membrane protein</topology>
    </subcellularLocation>
    <subcellularLocation>
        <location evidence="2">Lysosome membrane</location>
        <topology evidence="2">Multi-pass membrane protein</topology>
    </subcellularLocation>
</comment>
<feature type="transmembrane region" description="Helical" evidence="15">
    <location>
        <begin position="703"/>
        <end position="723"/>
    </location>
</feature>
<evidence type="ECO:0000313" key="17">
    <source>
        <dbReference type="EMBL" id="KAF0756772.1"/>
    </source>
</evidence>
<keyword evidence="7" id="KW-0029">Amino-acid transport</keyword>
<protein>
    <submittedName>
        <fullName evidence="17">Sodium-coupled neutral amino acid transporter 9-like isoform X1</fullName>
    </submittedName>
</protein>
<reference evidence="17 18" key="1">
    <citation type="submission" date="2019-08" db="EMBL/GenBank/DDBJ databases">
        <title>Whole genome of Aphis craccivora.</title>
        <authorList>
            <person name="Voronova N.V."/>
            <person name="Shulinski R.S."/>
            <person name="Bandarenka Y.V."/>
            <person name="Zhorov D.G."/>
            <person name="Warner D."/>
        </authorList>
    </citation>
    <scope>NUCLEOTIDE SEQUENCE [LARGE SCALE GENOMIC DNA]</scope>
    <source>
        <strain evidence="17">180601</strain>
        <tissue evidence="17">Whole Body</tissue>
    </source>
</reference>
<evidence type="ECO:0000256" key="1">
    <source>
        <dbReference type="ARBA" id="ARBA00004107"/>
    </source>
</evidence>
<keyword evidence="18" id="KW-1185">Reference proteome</keyword>
<evidence type="ECO:0000256" key="2">
    <source>
        <dbReference type="ARBA" id="ARBA00004155"/>
    </source>
</evidence>
<evidence type="ECO:0000256" key="11">
    <source>
        <dbReference type="ARBA" id="ARBA00023157"/>
    </source>
</evidence>
<dbReference type="OrthoDB" id="294730at2759"/>
<dbReference type="GO" id="GO:0046872">
    <property type="term" value="F:metal ion binding"/>
    <property type="evidence" value="ECO:0007669"/>
    <property type="project" value="UniProtKB-KW"/>
</dbReference>
<dbReference type="Proteomes" id="UP000478052">
    <property type="component" value="Unassembled WGS sequence"/>
</dbReference>
<evidence type="ECO:0000256" key="13">
    <source>
        <dbReference type="ARBA" id="ARBA00023228"/>
    </source>
</evidence>
<keyword evidence="6" id="KW-0967">Endosome</keyword>
<feature type="transmembrane region" description="Helical" evidence="15">
    <location>
        <begin position="129"/>
        <end position="149"/>
    </location>
</feature>
<feature type="domain" description="Amino acid transporter transmembrane" evidence="16">
    <location>
        <begin position="650"/>
        <end position="777"/>
    </location>
</feature>
<comment type="similarity">
    <text evidence="14">Belongs to the amino acid/polyamine transporter 2 family. SLC38A9 subfamily.</text>
</comment>
<dbReference type="Pfam" id="PF01490">
    <property type="entry name" value="Aa_trans"/>
    <property type="match status" value="2"/>
</dbReference>
<feature type="transmembrane region" description="Helical" evidence="15">
    <location>
        <begin position="155"/>
        <end position="174"/>
    </location>
</feature>
<accession>A0A6G0YIW8</accession>
<dbReference type="PANTHER" id="PTHR22950:SF244">
    <property type="entry name" value="NEUTRAL AMINO ACID TRANSPORTER 9"/>
    <property type="match status" value="1"/>
</dbReference>
<evidence type="ECO:0000256" key="9">
    <source>
        <dbReference type="ARBA" id="ARBA00023053"/>
    </source>
</evidence>
<proteinExistence type="inferred from homology"/>
<evidence type="ECO:0000259" key="16">
    <source>
        <dbReference type="Pfam" id="PF01490"/>
    </source>
</evidence>
<evidence type="ECO:0000256" key="5">
    <source>
        <dbReference type="ARBA" id="ARBA00022723"/>
    </source>
</evidence>
<feature type="transmembrane region" description="Helical" evidence="15">
    <location>
        <begin position="663"/>
        <end position="683"/>
    </location>
</feature>
<evidence type="ECO:0000256" key="15">
    <source>
        <dbReference type="SAM" id="Phobius"/>
    </source>
</evidence>
<dbReference type="InterPro" id="IPR013057">
    <property type="entry name" value="AA_transpt_TM"/>
</dbReference>
<dbReference type="PANTHER" id="PTHR22950">
    <property type="entry name" value="AMINO ACID TRANSPORTER"/>
    <property type="match status" value="1"/>
</dbReference>
<dbReference type="GO" id="GO:0015179">
    <property type="term" value="F:L-amino acid transmembrane transporter activity"/>
    <property type="evidence" value="ECO:0007669"/>
    <property type="project" value="TreeGrafter"/>
</dbReference>
<evidence type="ECO:0000256" key="14">
    <source>
        <dbReference type="ARBA" id="ARBA00038442"/>
    </source>
</evidence>
<keyword evidence="4 15" id="KW-0812">Transmembrane</keyword>
<feature type="transmembrane region" description="Helical" evidence="15">
    <location>
        <begin position="285"/>
        <end position="303"/>
    </location>
</feature>
<organism evidence="17 18">
    <name type="scientific">Aphis craccivora</name>
    <name type="common">Cowpea aphid</name>
    <dbReference type="NCBI Taxonomy" id="307492"/>
    <lineage>
        <taxon>Eukaryota</taxon>
        <taxon>Metazoa</taxon>
        <taxon>Ecdysozoa</taxon>
        <taxon>Arthropoda</taxon>
        <taxon>Hexapoda</taxon>
        <taxon>Insecta</taxon>
        <taxon>Pterygota</taxon>
        <taxon>Neoptera</taxon>
        <taxon>Paraneoptera</taxon>
        <taxon>Hemiptera</taxon>
        <taxon>Sternorrhyncha</taxon>
        <taxon>Aphidomorpha</taxon>
        <taxon>Aphidoidea</taxon>
        <taxon>Aphididae</taxon>
        <taxon>Aphidini</taxon>
        <taxon>Aphis</taxon>
        <taxon>Aphis</taxon>
    </lineage>
</organism>
<name>A0A6G0YIW8_APHCR</name>
<feature type="transmembrane region" description="Helical" evidence="15">
    <location>
        <begin position="760"/>
        <end position="782"/>
    </location>
</feature>
<keyword evidence="11" id="KW-1015">Disulfide bond</keyword>
<evidence type="ECO:0000256" key="10">
    <source>
        <dbReference type="ARBA" id="ARBA00023136"/>
    </source>
</evidence>
<feature type="transmembrane region" description="Helical" evidence="15">
    <location>
        <begin position="205"/>
        <end position="225"/>
    </location>
</feature>
<comment type="caution">
    <text evidence="17">The sequence shown here is derived from an EMBL/GenBank/DDBJ whole genome shotgun (WGS) entry which is preliminary data.</text>
</comment>
<evidence type="ECO:0000256" key="6">
    <source>
        <dbReference type="ARBA" id="ARBA00022753"/>
    </source>
</evidence>
<feature type="domain" description="Amino acid transporter transmembrane" evidence="16">
    <location>
        <begin position="130"/>
        <end position="401"/>
    </location>
</feature>
<feature type="transmembrane region" description="Helical" evidence="15">
    <location>
        <begin position="335"/>
        <end position="359"/>
    </location>
</feature>
<evidence type="ECO:0000256" key="8">
    <source>
        <dbReference type="ARBA" id="ARBA00022989"/>
    </source>
</evidence>
<keyword evidence="13" id="KW-0458">Lysosome</keyword>